<proteinExistence type="predicted"/>
<evidence type="ECO:0000313" key="2">
    <source>
        <dbReference type="Proteomes" id="UP000746471"/>
    </source>
</evidence>
<name>A0ABS5PJZ0_9FIRM</name>
<reference evidence="1 2" key="1">
    <citation type="submission" date="2021-05" db="EMBL/GenBank/DDBJ databases">
        <title>Fusibacter ferrireducens sp. nov., an anaerobic, sulfur- and Fe-reducing bacterium isolated from the mangrove sediment.</title>
        <authorList>
            <person name="Qiu D."/>
        </authorList>
    </citation>
    <scope>NUCLEOTIDE SEQUENCE [LARGE SCALE GENOMIC DNA]</scope>
    <source>
        <strain evidence="1 2">DSM 12116</strain>
    </source>
</reference>
<comment type="caution">
    <text evidence="1">The sequence shown here is derived from an EMBL/GenBank/DDBJ whole genome shotgun (WGS) entry which is preliminary data.</text>
</comment>
<dbReference type="RefSeq" id="WP_213234915.1">
    <property type="nucleotide sequence ID" value="NZ_JAHBCL010000001.1"/>
</dbReference>
<accession>A0ABS5PJZ0</accession>
<dbReference type="Proteomes" id="UP000746471">
    <property type="component" value="Unassembled WGS sequence"/>
</dbReference>
<gene>
    <name evidence="1" type="ORF">KHM83_00405</name>
</gene>
<evidence type="ECO:0000313" key="1">
    <source>
        <dbReference type="EMBL" id="MBS7525127.1"/>
    </source>
</evidence>
<organism evidence="1 2">
    <name type="scientific">Fusibacter paucivorans</name>
    <dbReference type="NCBI Taxonomy" id="76009"/>
    <lineage>
        <taxon>Bacteria</taxon>
        <taxon>Bacillati</taxon>
        <taxon>Bacillota</taxon>
        <taxon>Clostridia</taxon>
        <taxon>Eubacteriales</taxon>
        <taxon>Eubacteriales Family XII. Incertae Sedis</taxon>
        <taxon>Fusibacter</taxon>
    </lineage>
</organism>
<keyword evidence="2" id="KW-1185">Reference proteome</keyword>
<sequence length="411" mass="47421">MQSMLDEVILDITKYWYESLPTQPSLSESRELYPLKLIRFLRLKHSFKRSMAQVDRGDSLYALSQDPNMMRFVALGLGFKPTTLNQMIGDQYLETTDAFLKRARETAPQLENESIYQALRNVWIANTIQVFMGHPVELTDAIFAYSMLYPLSDNLLDDPDLSGDTKRHFLTRFRLRLTGEHVLPQNDNEAMVFQMIKCIEMQFDRFAFPEVYDHLLAIHDAQADSLRQQERPLSKAEILTLTFTKGATSVLADGYLINGTMTPEMYRFLTYYGIVLQLCDDLQDQMEDKCACHQTIFSTASNELLVRNTLRLYDLSQKSLNLIPACADPAIDTEMKLLLSRSIAYLICDAIFTHRKRYVKTFYAQCNRAYFLTFKQQNALKQLMLKSADKFSLQFSGGTPAEIFFRDSSRA</sequence>
<protein>
    <submittedName>
        <fullName evidence="1">Uncharacterized protein</fullName>
    </submittedName>
</protein>
<dbReference type="EMBL" id="JAHBCL010000001">
    <property type="protein sequence ID" value="MBS7525127.1"/>
    <property type="molecule type" value="Genomic_DNA"/>
</dbReference>